<evidence type="ECO:0000256" key="12">
    <source>
        <dbReference type="ARBA" id="ARBA00022989"/>
    </source>
</evidence>
<evidence type="ECO:0000256" key="15">
    <source>
        <dbReference type="ARBA" id="ARBA00051245"/>
    </source>
</evidence>
<keyword evidence="19" id="KW-1185">Reference proteome</keyword>
<keyword evidence="12" id="KW-1133">Transmembrane helix</keyword>
<evidence type="ECO:0000313" key="19">
    <source>
        <dbReference type="Proteomes" id="UP000646579"/>
    </source>
</evidence>
<evidence type="ECO:0000256" key="13">
    <source>
        <dbReference type="ARBA" id="ARBA00023136"/>
    </source>
</evidence>
<keyword evidence="6" id="KW-0997">Cell inner membrane</keyword>
<accession>A0A918SDF5</accession>
<evidence type="ECO:0000256" key="2">
    <source>
        <dbReference type="ARBA" id="ARBA00007316"/>
    </source>
</evidence>
<evidence type="ECO:0000259" key="16">
    <source>
        <dbReference type="Pfam" id="PF02706"/>
    </source>
</evidence>
<keyword evidence="13" id="KW-0472">Membrane</keyword>
<proteinExistence type="inferred from homology"/>
<gene>
    <name evidence="18" type="ORF">GCM10007989_36490</name>
</gene>
<dbReference type="Pfam" id="PF13614">
    <property type="entry name" value="AAA_31"/>
    <property type="match status" value="1"/>
</dbReference>
<dbReference type="AlphaFoldDB" id="A0A918SDF5"/>
<reference evidence="18" key="2">
    <citation type="submission" date="2020-09" db="EMBL/GenBank/DDBJ databases">
        <authorList>
            <person name="Sun Q."/>
            <person name="Kim S."/>
        </authorList>
    </citation>
    <scope>NUCLEOTIDE SEQUENCE</scope>
    <source>
        <strain evidence="18">KCTC 32437</strain>
    </source>
</reference>
<dbReference type="SUPFAM" id="SSF52540">
    <property type="entry name" value="P-loop containing nucleoside triphosphate hydrolases"/>
    <property type="match status" value="1"/>
</dbReference>
<dbReference type="PANTHER" id="PTHR32309:SF13">
    <property type="entry name" value="FERRIC ENTEROBACTIN TRANSPORT PROTEIN FEPE"/>
    <property type="match status" value="1"/>
</dbReference>
<dbReference type="InterPro" id="IPR005702">
    <property type="entry name" value="Wzc-like_C"/>
</dbReference>
<organism evidence="18 19">
    <name type="scientific">Devosia pacifica</name>
    <dbReference type="NCBI Taxonomy" id="1335967"/>
    <lineage>
        <taxon>Bacteria</taxon>
        <taxon>Pseudomonadati</taxon>
        <taxon>Pseudomonadota</taxon>
        <taxon>Alphaproteobacteria</taxon>
        <taxon>Hyphomicrobiales</taxon>
        <taxon>Devosiaceae</taxon>
        <taxon>Devosia</taxon>
    </lineage>
</organism>
<sequence length="541" mass="57674">MDLRRLMAGFGRHLKLITLFIVLGLSVAALGAAYQRPLYSATSLIIVDPTPQNLLSPQDRPPSGSESARVQSEVEILKSDSILLEVVDRLNLAADPEFAAEPWTARWIPALAQTSIDAPRMRALSRLKQRIRAERRGLTNILAVSSLAMSPDRAAVLANTTVDAYLAQQISAKTESLARAEQMMNARIEAVRASLANATGEDRSVLSRQLGALQARGRDLRDLAGLQMAHSNVVSAAIAPLTPSQPNVLAWLAEGCLVGLGSGCLLAYLREAWTGGMYSEDDAERHLGLPAIGAIPHVTLPAGSEGPSEEILERPLGGYANAIRILRANLQHQTGTAGALVATLTSSRQGEGKTTAALSLARSFAMAGRKVLLIDCDLRSTGTGRIAPSRPGLAAYLRASGEIDLNRLIIRDGVSGAAILPAGEPLPPYEVDRVIVSAALVELIAAARESFDVVLLDSAALDNAADAMYLAPLSDALLFLTRWADTPHRLARRHLMRLVAAAGTEAKVFVAVSQQVEAKKPADLYNLAGFFAAPERRSVTR</sequence>
<reference evidence="18" key="1">
    <citation type="journal article" date="2014" name="Int. J. Syst. Evol. Microbiol.">
        <title>Complete genome sequence of Corynebacterium casei LMG S-19264T (=DSM 44701T), isolated from a smear-ripened cheese.</title>
        <authorList>
            <consortium name="US DOE Joint Genome Institute (JGI-PGF)"/>
            <person name="Walter F."/>
            <person name="Albersmeier A."/>
            <person name="Kalinowski J."/>
            <person name="Ruckert C."/>
        </authorList>
    </citation>
    <scope>NUCLEOTIDE SEQUENCE</scope>
    <source>
        <strain evidence="18">KCTC 32437</strain>
    </source>
</reference>
<evidence type="ECO:0000256" key="8">
    <source>
        <dbReference type="ARBA" id="ARBA00022692"/>
    </source>
</evidence>
<dbReference type="Gene3D" id="3.40.50.300">
    <property type="entry name" value="P-loop containing nucleotide triphosphate hydrolases"/>
    <property type="match status" value="1"/>
</dbReference>
<comment type="similarity">
    <text evidence="2">Belongs to the CpsD/CapB family.</text>
</comment>
<dbReference type="EMBL" id="BMZE01000004">
    <property type="protein sequence ID" value="GHA37036.1"/>
    <property type="molecule type" value="Genomic_DNA"/>
</dbReference>
<evidence type="ECO:0000256" key="9">
    <source>
        <dbReference type="ARBA" id="ARBA00022741"/>
    </source>
</evidence>
<dbReference type="CDD" id="cd05387">
    <property type="entry name" value="BY-kinase"/>
    <property type="match status" value="1"/>
</dbReference>
<dbReference type="GO" id="GO:0005886">
    <property type="term" value="C:plasma membrane"/>
    <property type="evidence" value="ECO:0007669"/>
    <property type="project" value="UniProtKB-SubCell"/>
</dbReference>
<keyword evidence="9" id="KW-0547">Nucleotide-binding</keyword>
<protein>
    <recommendedName>
        <fullName evidence="4">non-specific protein-tyrosine kinase</fullName>
        <ecNumber evidence="4">2.7.10.2</ecNumber>
    </recommendedName>
</protein>
<dbReference type="EC" id="2.7.10.2" evidence="4"/>
<evidence type="ECO:0000256" key="4">
    <source>
        <dbReference type="ARBA" id="ARBA00011903"/>
    </source>
</evidence>
<dbReference type="Proteomes" id="UP000646579">
    <property type="component" value="Unassembled WGS sequence"/>
</dbReference>
<evidence type="ECO:0000256" key="6">
    <source>
        <dbReference type="ARBA" id="ARBA00022519"/>
    </source>
</evidence>
<keyword evidence="14" id="KW-0829">Tyrosine-protein kinase</keyword>
<feature type="domain" description="AAA" evidence="17">
    <location>
        <begin position="347"/>
        <end position="459"/>
    </location>
</feature>
<evidence type="ECO:0000256" key="11">
    <source>
        <dbReference type="ARBA" id="ARBA00022840"/>
    </source>
</evidence>
<dbReference type="PANTHER" id="PTHR32309">
    <property type="entry name" value="TYROSINE-PROTEIN KINASE"/>
    <property type="match status" value="1"/>
</dbReference>
<name>A0A918SDF5_9HYPH</name>
<dbReference type="InterPro" id="IPR027417">
    <property type="entry name" value="P-loop_NTPase"/>
</dbReference>
<feature type="domain" description="Polysaccharide chain length determinant N-terminal" evidence="16">
    <location>
        <begin position="1"/>
        <end position="89"/>
    </location>
</feature>
<keyword evidence="5" id="KW-1003">Cell membrane</keyword>
<keyword evidence="10" id="KW-0418">Kinase</keyword>
<evidence type="ECO:0000256" key="1">
    <source>
        <dbReference type="ARBA" id="ARBA00004429"/>
    </source>
</evidence>
<comment type="catalytic activity">
    <reaction evidence="15">
        <text>L-tyrosyl-[protein] + ATP = O-phospho-L-tyrosyl-[protein] + ADP + H(+)</text>
        <dbReference type="Rhea" id="RHEA:10596"/>
        <dbReference type="Rhea" id="RHEA-COMP:10136"/>
        <dbReference type="Rhea" id="RHEA-COMP:20101"/>
        <dbReference type="ChEBI" id="CHEBI:15378"/>
        <dbReference type="ChEBI" id="CHEBI:30616"/>
        <dbReference type="ChEBI" id="CHEBI:46858"/>
        <dbReference type="ChEBI" id="CHEBI:61978"/>
        <dbReference type="ChEBI" id="CHEBI:456216"/>
        <dbReference type="EC" id="2.7.10.2"/>
    </reaction>
</comment>
<evidence type="ECO:0000256" key="7">
    <source>
        <dbReference type="ARBA" id="ARBA00022679"/>
    </source>
</evidence>
<evidence type="ECO:0000256" key="10">
    <source>
        <dbReference type="ARBA" id="ARBA00022777"/>
    </source>
</evidence>
<comment type="caution">
    <text evidence="18">The sequence shown here is derived from an EMBL/GenBank/DDBJ whole genome shotgun (WGS) entry which is preliminary data.</text>
</comment>
<comment type="subcellular location">
    <subcellularLocation>
        <location evidence="1">Cell inner membrane</location>
        <topology evidence="1">Multi-pass membrane protein</topology>
    </subcellularLocation>
</comment>
<keyword evidence="7" id="KW-0808">Transferase</keyword>
<dbReference type="Pfam" id="PF02706">
    <property type="entry name" value="Wzz"/>
    <property type="match status" value="1"/>
</dbReference>
<evidence type="ECO:0000313" key="18">
    <source>
        <dbReference type="EMBL" id="GHA37036.1"/>
    </source>
</evidence>
<dbReference type="InterPro" id="IPR050445">
    <property type="entry name" value="Bact_polysacc_biosynth/exp"/>
</dbReference>
<dbReference type="GO" id="GO:0004713">
    <property type="term" value="F:protein tyrosine kinase activity"/>
    <property type="evidence" value="ECO:0007669"/>
    <property type="project" value="TreeGrafter"/>
</dbReference>
<evidence type="ECO:0000256" key="14">
    <source>
        <dbReference type="ARBA" id="ARBA00023137"/>
    </source>
</evidence>
<evidence type="ECO:0000256" key="5">
    <source>
        <dbReference type="ARBA" id="ARBA00022475"/>
    </source>
</evidence>
<comment type="similarity">
    <text evidence="3">Belongs to the etk/wzc family.</text>
</comment>
<evidence type="ECO:0000256" key="3">
    <source>
        <dbReference type="ARBA" id="ARBA00008883"/>
    </source>
</evidence>
<keyword evidence="8" id="KW-0812">Transmembrane</keyword>
<evidence type="ECO:0000259" key="17">
    <source>
        <dbReference type="Pfam" id="PF13614"/>
    </source>
</evidence>
<keyword evidence="11" id="KW-0067">ATP-binding</keyword>
<dbReference type="InterPro" id="IPR003856">
    <property type="entry name" value="LPS_length_determ_N"/>
</dbReference>
<dbReference type="InterPro" id="IPR025669">
    <property type="entry name" value="AAA_dom"/>
</dbReference>